<dbReference type="InterPro" id="IPR019775">
    <property type="entry name" value="WD40_repeat_CS"/>
</dbReference>
<dbReference type="PANTHER" id="PTHR19842">
    <property type="entry name" value="G BETA-LIKE PROTEIN GBL"/>
    <property type="match status" value="1"/>
</dbReference>
<feature type="repeat" description="WD" evidence="5">
    <location>
        <begin position="292"/>
        <end position="333"/>
    </location>
</feature>
<dbReference type="PANTHER" id="PTHR19842:SF0">
    <property type="entry name" value="TARGET OF RAPAMYCIN COMPLEX SUBUNIT LST8"/>
    <property type="match status" value="1"/>
</dbReference>
<dbReference type="InterPro" id="IPR015943">
    <property type="entry name" value="WD40/YVTN_repeat-like_dom_sf"/>
</dbReference>
<dbReference type="InterPro" id="IPR011047">
    <property type="entry name" value="Quinoprotein_ADH-like_sf"/>
</dbReference>
<dbReference type="InterPro" id="IPR001680">
    <property type="entry name" value="WD40_rpt"/>
</dbReference>
<dbReference type="PROSITE" id="PS50082">
    <property type="entry name" value="WD_REPEATS_2"/>
    <property type="match status" value="3"/>
</dbReference>
<dbReference type="PRINTS" id="PR00320">
    <property type="entry name" value="GPROTEINBRPT"/>
</dbReference>
<keyword evidence="7" id="KW-1185">Reference proteome</keyword>
<dbReference type="SMART" id="SM00320">
    <property type="entry name" value="WD40"/>
    <property type="match status" value="5"/>
</dbReference>
<evidence type="ECO:0000256" key="3">
    <source>
        <dbReference type="ARBA" id="ARBA00022574"/>
    </source>
</evidence>
<dbReference type="InterPro" id="IPR020472">
    <property type="entry name" value="WD40_PAC1"/>
</dbReference>
<dbReference type="GO" id="GO:0031932">
    <property type="term" value="C:TORC2 complex"/>
    <property type="evidence" value="ECO:0007669"/>
    <property type="project" value="InterPro"/>
</dbReference>
<evidence type="ECO:0000256" key="5">
    <source>
        <dbReference type="PROSITE-ProRule" id="PRU00221"/>
    </source>
</evidence>
<protein>
    <recommendedName>
        <fullName evidence="2">Target of rapamycin complex subunit LST8</fullName>
    </recommendedName>
</protein>
<proteinExistence type="inferred from homology"/>
<organism evidence="6 7">
    <name type="scientific">Galdieria yellowstonensis</name>
    <dbReference type="NCBI Taxonomy" id="3028027"/>
    <lineage>
        <taxon>Eukaryota</taxon>
        <taxon>Rhodophyta</taxon>
        <taxon>Bangiophyceae</taxon>
        <taxon>Galdieriales</taxon>
        <taxon>Galdieriaceae</taxon>
        <taxon>Galdieria</taxon>
    </lineage>
</organism>
<feature type="repeat" description="WD" evidence="5">
    <location>
        <begin position="1"/>
        <end position="27"/>
    </location>
</feature>
<keyword evidence="4" id="KW-0677">Repeat</keyword>
<evidence type="ECO:0000313" key="7">
    <source>
        <dbReference type="Proteomes" id="UP001300502"/>
    </source>
</evidence>
<dbReference type="PROSITE" id="PS00678">
    <property type="entry name" value="WD_REPEATS_1"/>
    <property type="match status" value="1"/>
</dbReference>
<gene>
    <name evidence="6" type="ORF">GAYE_SCF67G6888</name>
</gene>
<dbReference type="GO" id="GO:0031931">
    <property type="term" value="C:TORC1 complex"/>
    <property type="evidence" value="ECO:0007669"/>
    <property type="project" value="InterPro"/>
</dbReference>
<name>A0AAV9INU8_9RHOD</name>
<dbReference type="PROSITE" id="PS50294">
    <property type="entry name" value="WD_REPEATS_REGION"/>
    <property type="match status" value="1"/>
</dbReference>
<dbReference type="EMBL" id="JANCYU010000072">
    <property type="protein sequence ID" value="KAK4528939.1"/>
    <property type="molecule type" value="Genomic_DNA"/>
</dbReference>
<comment type="caution">
    <text evidence="6">The sequence shown here is derived from an EMBL/GenBank/DDBJ whole genome shotgun (WGS) entry which is preliminary data.</text>
</comment>
<reference evidence="6 7" key="1">
    <citation type="submission" date="2022-07" db="EMBL/GenBank/DDBJ databases">
        <title>Genome-wide signatures of adaptation to extreme environments.</title>
        <authorList>
            <person name="Cho C.H."/>
            <person name="Yoon H.S."/>
        </authorList>
    </citation>
    <scope>NUCLEOTIDE SEQUENCE [LARGE SCALE GENOMIC DNA]</scope>
    <source>
        <strain evidence="6 7">108.79 E11</strain>
    </source>
</reference>
<evidence type="ECO:0000256" key="2">
    <source>
        <dbReference type="ARBA" id="ARBA00018867"/>
    </source>
</evidence>
<dbReference type="Proteomes" id="UP001300502">
    <property type="component" value="Unassembled WGS sequence"/>
</dbReference>
<evidence type="ECO:0000313" key="6">
    <source>
        <dbReference type="EMBL" id="KAK4528939.1"/>
    </source>
</evidence>
<dbReference type="Pfam" id="PF00400">
    <property type="entry name" value="WD40"/>
    <property type="match status" value="5"/>
</dbReference>
<evidence type="ECO:0000256" key="1">
    <source>
        <dbReference type="ARBA" id="ARBA00009890"/>
    </source>
</evidence>
<dbReference type="Gene3D" id="2.130.10.10">
    <property type="entry name" value="YVTN repeat-like/Quinoprotein amine dehydrogenase"/>
    <property type="match status" value="1"/>
</dbReference>
<accession>A0AAV9INU8</accession>
<keyword evidence="3 5" id="KW-0853">WD repeat</keyword>
<sequence length="355" mass="39590">MSLRLVSGGYDHTIRVWDAVAGTSDQTFPFNDSQVNQVLFSPDGRLIAVCGNPRVCFYDLASNSTSPVYTLDYHRSSVCQLSWSDQGYALSCSEDGWIAEWDFRRSIGGGGEPLRVLKNRDGGVGGGGMNSNSLSGVVYASRRGYCFTCDYQGCVKMWCLESKRIVARMVFGDEEILSGIVLDPVHHLVACTGSSGYTYLCRVTEEATTSSSMPSTEEGYFTRVTKLRCSKRYVLKARFNGDASWLVSAGDDGNVRVWGAQDAIGPNLPQNATEISCEQRYQDAHWQTQRLVGKHQKWAWDCHFTRDSRYVLSASSDKRICLWDIETGDLMKEYKGHQKAITSIDLFPKTTIQND</sequence>
<dbReference type="GO" id="GO:0032956">
    <property type="term" value="P:regulation of actin cytoskeleton organization"/>
    <property type="evidence" value="ECO:0007669"/>
    <property type="project" value="TreeGrafter"/>
</dbReference>
<dbReference type="AlphaFoldDB" id="A0AAV9INU8"/>
<dbReference type="GO" id="GO:0031929">
    <property type="term" value="P:TOR signaling"/>
    <property type="evidence" value="ECO:0007669"/>
    <property type="project" value="InterPro"/>
</dbReference>
<feature type="repeat" description="WD" evidence="5">
    <location>
        <begin position="227"/>
        <end position="258"/>
    </location>
</feature>
<evidence type="ECO:0000256" key="4">
    <source>
        <dbReference type="ARBA" id="ARBA00022737"/>
    </source>
</evidence>
<dbReference type="SUPFAM" id="SSF50998">
    <property type="entry name" value="Quinoprotein alcohol dehydrogenase-like"/>
    <property type="match status" value="1"/>
</dbReference>
<dbReference type="InterPro" id="IPR037588">
    <property type="entry name" value="MLST8"/>
</dbReference>
<comment type="similarity">
    <text evidence="1">Belongs to the WD repeat LST8 family.</text>
</comment>